<dbReference type="GeneID" id="109721964"/>
<reference evidence="5" key="2">
    <citation type="submission" date="2025-08" db="UniProtKB">
        <authorList>
            <consortium name="RefSeq"/>
        </authorList>
    </citation>
    <scope>IDENTIFICATION</scope>
    <source>
        <tissue evidence="5">Leaf</tissue>
    </source>
</reference>
<feature type="region of interest" description="Disordered" evidence="3">
    <location>
        <begin position="404"/>
        <end position="426"/>
    </location>
</feature>
<evidence type="ECO:0000256" key="3">
    <source>
        <dbReference type="SAM" id="MobiDB-lite"/>
    </source>
</evidence>
<reference evidence="4" key="1">
    <citation type="journal article" date="2015" name="Nat. Genet.">
        <title>The pineapple genome and the evolution of CAM photosynthesis.</title>
        <authorList>
            <person name="Ming R."/>
            <person name="VanBuren R."/>
            <person name="Wai C.M."/>
            <person name="Tang H."/>
            <person name="Schatz M.C."/>
            <person name="Bowers J.E."/>
            <person name="Lyons E."/>
            <person name="Wang M.L."/>
            <person name="Chen J."/>
            <person name="Biggers E."/>
            <person name="Zhang J."/>
            <person name="Huang L."/>
            <person name="Zhang L."/>
            <person name="Miao W."/>
            <person name="Zhang J."/>
            <person name="Ye Z."/>
            <person name="Miao C."/>
            <person name="Lin Z."/>
            <person name="Wang H."/>
            <person name="Zhou H."/>
            <person name="Yim W.C."/>
            <person name="Priest H.D."/>
            <person name="Zheng C."/>
            <person name="Woodhouse M."/>
            <person name="Edger P.P."/>
            <person name="Guyot R."/>
            <person name="Guo H.B."/>
            <person name="Guo H."/>
            <person name="Zheng G."/>
            <person name="Singh R."/>
            <person name="Sharma A."/>
            <person name="Min X."/>
            <person name="Zheng Y."/>
            <person name="Lee H."/>
            <person name="Gurtowski J."/>
            <person name="Sedlazeck F.J."/>
            <person name="Harkess A."/>
            <person name="McKain M.R."/>
            <person name="Liao Z."/>
            <person name="Fang J."/>
            <person name="Liu J."/>
            <person name="Zhang X."/>
            <person name="Zhang Q."/>
            <person name="Hu W."/>
            <person name="Qin Y."/>
            <person name="Wang K."/>
            <person name="Chen L.Y."/>
            <person name="Shirley N."/>
            <person name="Lin Y.R."/>
            <person name="Liu L.Y."/>
            <person name="Hernandez A.G."/>
            <person name="Wright C.L."/>
            <person name="Bulone V."/>
            <person name="Tuskan G.A."/>
            <person name="Heath K."/>
            <person name="Zee F."/>
            <person name="Moore P.H."/>
            <person name="Sunkar R."/>
            <person name="Leebens-Mack J.H."/>
            <person name="Mockler T."/>
            <person name="Bennetzen J.L."/>
            <person name="Freeling M."/>
            <person name="Sankoff D."/>
            <person name="Paterson A.H."/>
            <person name="Zhu X."/>
            <person name="Yang X."/>
            <person name="Smith J.A."/>
            <person name="Cushman J.C."/>
            <person name="Paull R.E."/>
            <person name="Yu Q."/>
        </authorList>
    </citation>
    <scope>NUCLEOTIDE SEQUENCE [LARGE SCALE GENOMIC DNA]</scope>
    <source>
        <strain evidence="4">cv. F153</strain>
    </source>
</reference>
<evidence type="ECO:0000313" key="4">
    <source>
        <dbReference type="Proteomes" id="UP000515123"/>
    </source>
</evidence>
<feature type="coiled-coil region" evidence="2">
    <location>
        <begin position="133"/>
        <end position="160"/>
    </location>
</feature>
<evidence type="ECO:0000256" key="2">
    <source>
        <dbReference type="SAM" id="Coils"/>
    </source>
</evidence>
<proteinExistence type="predicted"/>
<dbReference type="GO" id="GO:0055028">
    <property type="term" value="C:cortical microtubule"/>
    <property type="evidence" value="ECO:0007669"/>
    <property type="project" value="TreeGrafter"/>
</dbReference>
<protein>
    <submittedName>
        <fullName evidence="5">Protein CHUP1, chloroplastic-like isoform X1</fullName>
    </submittedName>
</protein>
<keyword evidence="1 2" id="KW-0175">Coiled coil</keyword>
<accession>A0A6P5G9S5</accession>
<feature type="region of interest" description="Disordered" evidence="3">
    <location>
        <begin position="24"/>
        <end position="50"/>
    </location>
</feature>
<feature type="compositionally biased region" description="Acidic residues" evidence="3">
    <location>
        <begin position="96"/>
        <end position="109"/>
    </location>
</feature>
<dbReference type="InterPro" id="IPR040265">
    <property type="entry name" value="CHUP1/IPGA1-like"/>
</dbReference>
<dbReference type="PANTHER" id="PTHR31342:SF4">
    <property type="entry name" value="ACTIN BINDING PROTEIN FAMILY"/>
    <property type="match status" value="1"/>
</dbReference>
<keyword evidence="4" id="KW-1185">Reference proteome</keyword>
<feature type="region of interest" description="Disordered" evidence="3">
    <location>
        <begin position="515"/>
        <end position="539"/>
    </location>
</feature>
<name>A0A6P5G9S5_ANACO</name>
<dbReference type="Proteomes" id="UP000515123">
    <property type="component" value="Linkage group 16"/>
</dbReference>
<feature type="coiled-coil region" evidence="2">
    <location>
        <begin position="188"/>
        <end position="340"/>
    </location>
</feature>
<dbReference type="GO" id="GO:0072699">
    <property type="term" value="P:protein localization to cortical microtubule cytoskeleton"/>
    <property type="evidence" value="ECO:0007669"/>
    <property type="project" value="TreeGrafter"/>
</dbReference>
<organism evidence="4 5">
    <name type="scientific">Ananas comosus</name>
    <name type="common">Pineapple</name>
    <name type="synonym">Ananas ananas</name>
    <dbReference type="NCBI Taxonomy" id="4615"/>
    <lineage>
        <taxon>Eukaryota</taxon>
        <taxon>Viridiplantae</taxon>
        <taxon>Streptophyta</taxon>
        <taxon>Embryophyta</taxon>
        <taxon>Tracheophyta</taxon>
        <taxon>Spermatophyta</taxon>
        <taxon>Magnoliopsida</taxon>
        <taxon>Liliopsida</taxon>
        <taxon>Poales</taxon>
        <taxon>Bromeliaceae</taxon>
        <taxon>Bromelioideae</taxon>
        <taxon>Ananas</taxon>
    </lineage>
</organism>
<dbReference type="PANTHER" id="PTHR31342">
    <property type="entry name" value="PROTEIN CHUP1, CHLOROPLASTIC"/>
    <property type="match status" value="1"/>
</dbReference>
<sequence length="566" mass="63652">MEPIATVGAAFALAFARYFAANPLPRPRLPPPPSASVTGSDHSGKDGEICTVSRTGNFGGISNGLRVLQSEDAFAKVIHGASAAAIRTAPSISSNSEDEEPNQAAVTEDDATKEGRKTDLIVRASDEKPNSQDLEMEQEIMRLRNLVESLSQRQRELEMEMLENYGLKEREAATKELENRLKISSVEAKFLTLKVESLQDENQRLKNQILEFEGLKNKLELMKAKIKLLKKQLKLDGEETRARMAELKNRIDVLAEKENKDEEEKTELESKLARLTQLDEEAAKLRKMNSRLEEENLELARKLESFKSPEEDILEEAIRLREANENLSKEIERLRSNQCRDIEELVYLRWINACLRYELRNFQPPPGKISARDLNKIPSHRSEEKAKQLILEYSNSACNIDTFSSSQESPCGFTTAKRSSGSEKPPKLYSKLKKLVCGTSRSSGRKIASAGQSPTMWSSSERAEASPMSFTVDDEFTRKSFDSLSSCLSPEQVRDQLRRPQNHSRSRSDVVFSFDGKNTEFGEGSPVFYPNRRGSEMDPGEFDAVEEVVLKRFAEALSSSNASPEL</sequence>
<feature type="compositionally biased region" description="Pro residues" evidence="3">
    <location>
        <begin position="24"/>
        <end position="34"/>
    </location>
</feature>
<dbReference type="RefSeq" id="XP_020105386.1">
    <property type="nucleotide sequence ID" value="XM_020249797.1"/>
</dbReference>
<feature type="compositionally biased region" description="Polar residues" evidence="3">
    <location>
        <begin position="450"/>
        <end position="460"/>
    </location>
</feature>
<evidence type="ECO:0000256" key="1">
    <source>
        <dbReference type="ARBA" id="ARBA00023054"/>
    </source>
</evidence>
<gene>
    <name evidence="5" type="primary">LOC109721964</name>
</gene>
<evidence type="ECO:0000313" key="5">
    <source>
        <dbReference type="RefSeq" id="XP_020105386.1"/>
    </source>
</evidence>
<dbReference type="OrthoDB" id="1870283at2759"/>
<feature type="region of interest" description="Disordered" evidence="3">
    <location>
        <begin position="443"/>
        <end position="464"/>
    </location>
</feature>
<feature type="region of interest" description="Disordered" evidence="3">
    <location>
        <begin position="89"/>
        <end position="116"/>
    </location>
</feature>
<dbReference type="AlphaFoldDB" id="A0A6P5G9S5"/>